<sequence length="118" mass="12912">MTLEEVRDILGAEVLAGAHLLSLEVSMGCGADLMSDVLAYGKPGSLLLTGLTNQQVVRTAEMADIVAICFVRGKRPDEETVEMAKRQELPLLWTRLPMFESCGRLYRRGLIGVSESTD</sequence>
<dbReference type="Gene3D" id="3.40.1390.20">
    <property type="entry name" value="HprK N-terminal domain-like"/>
    <property type="match status" value="1"/>
</dbReference>
<feature type="domain" description="DRTGG" evidence="1">
    <location>
        <begin position="5"/>
        <end position="100"/>
    </location>
</feature>
<dbReference type="InterPro" id="IPR028979">
    <property type="entry name" value="Ser_kin/Pase_Hpr-like_N_sf"/>
</dbReference>
<evidence type="ECO:0000313" key="3">
    <source>
        <dbReference type="Proteomes" id="UP000052008"/>
    </source>
</evidence>
<dbReference type="Proteomes" id="UP000052008">
    <property type="component" value="Unassembled WGS sequence"/>
</dbReference>
<evidence type="ECO:0000313" key="2">
    <source>
        <dbReference type="EMBL" id="KPJ51601.1"/>
    </source>
</evidence>
<accession>A0A0S7WN70</accession>
<organism evidence="2 3">
    <name type="scientific">candidate division TA06 bacterium DG_24</name>
    <dbReference type="NCBI Taxonomy" id="1703770"/>
    <lineage>
        <taxon>Bacteria</taxon>
        <taxon>Bacteria division TA06</taxon>
    </lineage>
</organism>
<dbReference type="EMBL" id="LIZS01000111">
    <property type="protein sequence ID" value="KPJ51601.1"/>
    <property type="molecule type" value="Genomic_DNA"/>
</dbReference>
<dbReference type="InterPro" id="IPR010766">
    <property type="entry name" value="DRTGG"/>
</dbReference>
<protein>
    <recommendedName>
        <fullName evidence="1">DRTGG domain-containing protein</fullName>
    </recommendedName>
</protein>
<dbReference type="STRING" id="1703770.AMJ39_09620"/>
<gene>
    <name evidence="2" type="ORF">AMJ39_09620</name>
</gene>
<comment type="caution">
    <text evidence="2">The sequence shown here is derived from an EMBL/GenBank/DDBJ whole genome shotgun (WGS) entry which is preliminary data.</text>
</comment>
<dbReference type="AlphaFoldDB" id="A0A0S7WN70"/>
<name>A0A0S7WN70_UNCT6</name>
<evidence type="ECO:0000259" key="1">
    <source>
        <dbReference type="Pfam" id="PF07085"/>
    </source>
</evidence>
<reference evidence="2 3" key="1">
    <citation type="journal article" date="2015" name="Microbiome">
        <title>Genomic resolution of linkages in carbon, nitrogen, and sulfur cycling among widespread estuary sediment bacteria.</title>
        <authorList>
            <person name="Baker B.J."/>
            <person name="Lazar C.S."/>
            <person name="Teske A.P."/>
            <person name="Dick G.J."/>
        </authorList>
    </citation>
    <scope>NUCLEOTIDE SEQUENCE [LARGE SCALE GENOMIC DNA]</scope>
    <source>
        <strain evidence="2">DG_24</strain>
    </source>
</reference>
<proteinExistence type="predicted"/>
<dbReference type="SUPFAM" id="SSF75138">
    <property type="entry name" value="HprK N-terminal domain-like"/>
    <property type="match status" value="1"/>
</dbReference>
<dbReference type="Pfam" id="PF07085">
    <property type="entry name" value="DRTGG"/>
    <property type="match status" value="1"/>
</dbReference>